<evidence type="ECO:0000313" key="10">
    <source>
        <dbReference type="Proteomes" id="UP000214646"/>
    </source>
</evidence>
<feature type="domain" description="PAC" evidence="8">
    <location>
        <begin position="145"/>
        <end position="199"/>
    </location>
</feature>
<dbReference type="InterPro" id="IPR036890">
    <property type="entry name" value="HATPase_C_sf"/>
</dbReference>
<dbReference type="PROSITE" id="PS50109">
    <property type="entry name" value="HIS_KIN"/>
    <property type="match status" value="1"/>
</dbReference>
<feature type="domain" description="Histidine kinase" evidence="5">
    <location>
        <begin position="212"/>
        <end position="435"/>
    </location>
</feature>
<dbReference type="GO" id="GO:0000155">
    <property type="term" value="F:phosphorelay sensor kinase activity"/>
    <property type="evidence" value="ECO:0007669"/>
    <property type="project" value="InterPro"/>
</dbReference>
<dbReference type="InterPro" id="IPR036097">
    <property type="entry name" value="HisK_dim/P_sf"/>
</dbReference>
<accession>A0A225DA52</accession>
<dbReference type="InterPro" id="IPR035965">
    <property type="entry name" value="PAS-like_dom_sf"/>
</dbReference>
<dbReference type="InterPro" id="IPR000014">
    <property type="entry name" value="PAS"/>
</dbReference>
<dbReference type="InterPro" id="IPR011006">
    <property type="entry name" value="CheY-like_superfamily"/>
</dbReference>
<dbReference type="PRINTS" id="PR00344">
    <property type="entry name" value="BCTRLSENSOR"/>
</dbReference>
<dbReference type="SMART" id="SM00387">
    <property type="entry name" value="HATPase_c"/>
    <property type="match status" value="1"/>
</dbReference>
<dbReference type="InterPro" id="IPR013655">
    <property type="entry name" value="PAS_fold_3"/>
</dbReference>
<proteinExistence type="predicted"/>
<evidence type="ECO:0000256" key="1">
    <source>
        <dbReference type="ARBA" id="ARBA00000085"/>
    </source>
</evidence>
<dbReference type="Pfam" id="PF00072">
    <property type="entry name" value="Response_reg"/>
    <property type="match status" value="1"/>
</dbReference>
<dbReference type="InterPro" id="IPR003661">
    <property type="entry name" value="HisK_dim/P_dom"/>
</dbReference>
<dbReference type="SUPFAM" id="SSF55785">
    <property type="entry name" value="PYP-like sensor domain (PAS domain)"/>
    <property type="match status" value="2"/>
</dbReference>
<dbReference type="AlphaFoldDB" id="A0A225DA52"/>
<feature type="modified residue" description="4-aspartylphosphate" evidence="4">
    <location>
        <position position="506"/>
    </location>
</feature>
<dbReference type="Pfam" id="PF02518">
    <property type="entry name" value="HATPase_c"/>
    <property type="match status" value="1"/>
</dbReference>
<dbReference type="Gene3D" id="1.10.287.130">
    <property type="match status" value="1"/>
</dbReference>
<evidence type="ECO:0000259" key="6">
    <source>
        <dbReference type="PROSITE" id="PS50110"/>
    </source>
</evidence>
<keyword evidence="3 4" id="KW-0597">Phosphoprotein</keyword>
<dbReference type="PROSITE" id="PS50112">
    <property type="entry name" value="PAS"/>
    <property type="match status" value="1"/>
</dbReference>
<dbReference type="SUPFAM" id="SSF47384">
    <property type="entry name" value="Homodimeric domain of signal transducing histidine kinase"/>
    <property type="match status" value="1"/>
</dbReference>
<dbReference type="PROSITE" id="PS50113">
    <property type="entry name" value="PAC"/>
    <property type="match status" value="1"/>
</dbReference>
<comment type="catalytic activity">
    <reaction evidence="1">
        <text>ATP + protein L-histidine = ADP + protein N-phospho-L-histidine.</text>
        <dbReference type="EC" id="2.7.13.3"/>
    </reaction>
</comment>
<dbReference type="InterPro" id="IPR001789">
    <property type="entry name" value="Sig_transdc_resp-reg_receiver"/>
</dbReference>
<dbReference type="Gene3D" id="3.30.565.10">
    <property type="entry name" value="Histidine kinase-like ATPase, C-terminal domain"/>
    <property type="match status" value="1"/>
</dbReference>
<evidence type="ECO:0000313" key="9">
    <source>
        <dbReference type="EMBL" id="OWK34176.1"/>
    </source>
</evidence>
<dbReference type="EMBL" id="NIDE01000020">
    <property type="protein sequence ID" value="OWK34176.1"/>
    <property type="molecule type" value="Genomic_DNA"/>
</dbReference>
<dbReference type="Pfam" id="PF08447">
    <property type="entry name" value="PAS_3"/>
    <property type="match status" value="1"/>
</dbReference>
<dbReference type="InterPro" id="IPR005467">
    <property type="entry name" value="His_kinase_dom"/>
</dbReference>
<dbReference type="PANTHER" id="PTHR43065">
    <property type="entry name" value="SENSOR HISTIDINE KINASE"/>
    <property type="match status" value="1"/>
</dbReference>
<evidence type="ECO:0000259" key="7">
    <source>
        <dbReference type="PROSITE" id="PS50112"/>
    </source>
</evidence>
<dbReference type="Pfam" id="PF00512">
    <property type="entry name" value="HisKA"/>
    <property type="match status" value="1"/>
</dbReference>
<evidence type="ECO:0000259" key="5">
    <source>
        <dbReference type="PROSITE" id="PS50109"/>
    </source>
</evidence>
<dbReference type="SMART" id="SM00086">
    <property type="entry name" value="PAC"/>
    <property type="match status" value="2"/>
</dbReference>
<dbReference type="Gene3D" id="3.40.50.2300">
    <property type="match status" value="1"/>
</dbReference>
<dbReference type="SMART" id="SM00448">
    <property type="entry name" value="REC"/>
    <property type="match status" value="1"/>
</dbReference>
<dbReference type="Pfam" id="PF13426">
    <property type="entry name" value="PAS_9"/>
    <property type="match status" value="1"/>
</dbReference>
<dbReference type="Proteomes" id="UP000214646">
    <property type="component" value="Unassembled WGS sequence"/>
</dbReference>
<feature type="domain" description="PAS" evidence="7">
    <location>
        <begin position="71"/>
        <end position="120"/>
    </location>
</feature>
<dbReference type="CDD" id="cd00130">
    <property type="entry name" value="PAS"/>
    <property type="match status" value="2"/>
</dbReference>
<dbReference type="InterPro" id="IPR001610">
    <property type="entry name" value="PAC"/>
</dbReference>
<dbReference type="SUPFAM" id="SSF55874">
    <property type="entry name" value="ATPase domain of HSP90 chaperone/DNA topoisomerase II/histidine kinase"/>
    <property type="match status" value="1"/>
</dbReference>
<dbReference type="CDD" id="cd00082">
    <property type="entry name" value="HisKA"/>
    <property type="match status" value="1"/>
</dbReference>
<dbReference type="InterPro" id="IPR003594">
    <property type="entry name" value="HATPase_dom"/>
</dbReference>
<dbReference type="SUPFAM" id="SSF52172">
    <property type="entry name" value="CheY-like"/>
    <property type="match status" value="1"/>
</dbReference>
<keyword evidence="10" id="KW-1185">Reference proteome</keyword>
<keyword evidence="9" id="KW-0418">Kinase</keyword>
<dbReference type="EC" id="2.7.13.3" evidence="2"/>
<dbReference type="OrthoDB" id="5287556at2"/>
<evidence type="ECO:0000259" key="8">
    <source>
        <dbReference type="PROSITE" id="PS50113"/>
    </source>
</evidence>
<dbReference type="NCBIfam" id="TIGR00229">
    <property type="entry name" value="sensory_box"/>
    <property type="match status" value="2"/>
</dbReference>
<evidence type="ECO:0000256" key="4">
    <source>
        <dbReference type="PROSITE-ProRule" id="PRU00169"/>
    </source>
</evidence>
<organism evidence="9 10">
    <name type="scientific">Fimbriiglobus ruber</name>
    <dbReference type="NCBI Taxonomy" id="1908690"/>
    <lineage>
        <taxon>Bacteria</taxon>
        <taxon>Pseudomonadati</taxon>
        <taxon>Planctomycetota</taxon>
        <taxon>Planctomycetia</taxon>
        <taxon>Gemmatales</taxon>
        <taxon>Gemmataceae</taxon>
        <taxon>Fimbriiglobus</taxon>
    </lineage>
</organism>
<dbReference type="InterPro" id="IPR004358">
    <property type="entry name" value="Sig_transdc_His_kin-like_C"/>
</dbReference>
<evidence type="ECO:0000256" key="2">
    <source>
        <dbReference type="ARBA" id="ARBA00012438"/>
    </source>
</evidence>
<evidence type="ECO:0000256" key="3">
    <source>
        <dbReference type="ARBA" id="ARBA00022553"/>
    </source>
</evidence>
<protein>
    <recommendedName>
        <fullName evidence="2">histidine kinase</fullName>
        <ecNumber evidence="2">2.7.13.3</ecNumber>
    </recommendedName>
</protein>
<dbReference type="InterPro" id="IPR000700">
    <property type="entry name" value="PAS-assoc_C"/>
</dbReference>
<dbReference type="PANTHER" id="PTHR43065:SF42">
    <property type="entry name" value="TWO-COMPONENT SENSOR PPRA"/>
    <property type="match status" value="1"/>
</dbReference>
<sequence>MNLIHPEDRQSSLAHLERMAGGEAVASFESRLRTKDGTYRTFLWSGAPLLDQHAFSVTGHDITSQKRADEELRLRDRAMQSVSQGILITDARQPDAPIVYASPGFVQLTGYGTEEVIGQNCRFLQGMGTDRAAVGRIREAVREAKPCKEELLNYRKDGTPFWNELSLAPVKNQSGALTHFVGVQTDVTERRSLEEQFRQAQKMEAVGQLAGGVAHDFNNLLSIITGYSEIILSKAGKDDPIRAFVKEISEASARAASLTRQLLAFSRKTVLEPKVLDLNEVVRETGKMLRRLIGEDILFTNVLDPMISRVKVDPDQLGQMLMNLTVNARDAMPRGGSLTIETRPVELDQEYARLHSDVRPGKYTMLAVSDTGTGMPPDVKERIFEPFFTTKGVGTGTGLGLAVVMGIVKQSGGHVAVYSEVNRGTAFKLYFPAVEDQASRATARSDVGSVRGAETVLVVEDEDGVRTLVLLILQTHGYKVLAATDGKDALRVVERHQGAIDLLLTDVVMPGMGGREVAQTLQLRFPQMKVLYTSGYTDDAVVRHGILQEETAFLQKPYSLQSLANKVRQVLDLK</sequence>
<dbReference type="SMART" id="SM00388">
    <property type="entry name" value="HisKA"/>
    <property type="match status" value="1"/>
</dbReference>
<comment type="caution">
    <text evidence="9">The sequence shown here is derived from an EMBL/GenBank/DDBJ whole genome shotgun (WGS) entry which is preliminary data.</text>
</comment>
<dbReference type="PROSITE" id="PS50110">
    <property type="entry name" value="RESPONSE_REGULATORY"/>
    <property type="match status" value="1"/>
</dbReference>
<name>A0A225DA52_9BACT</name>
<dbReference type="Gene3D" id="3.30.450.20">
    <property type="entry name" value="PAS domain"/>
    <property type="match status" value="2"/>
</dbReference>
<keyword evidence="9" id="KW-0808">Transferase</keyword>
<feature type="domain" description="Response regulatory" evidence="6">
    <location>
        <begin position="455"/>
        <end position="571"/>
    </location>
</feature>
<gene>
    <name evidence="9" type="ORF">FRUB_10147</name>
</gene>
<reference evidence="10" key="1">
    <citation type="submission" date="2017-06" db="EMBL/GenBank/DDBJ databases">
        <title>Genome analysis of Fimbriiglobus ruber SP5, the first member of the order Planctomycetales with confirmed chitinolytic capability.</title>
        <authorList>
            <person name="Ravin N.V."/>
            <person name="Rakitin A.L."/>
            <person name="Ivanova A.A."/>
            <person name="Beletsky A.V."/>
            <person name="Kulichevskaya I.S."/>
            <person name="Mardanov A.V."/>
            <person name="Dedysh S.N."/>
        </authorList>
    </citation>
    <scope>NUCLEOTIDE SEQUENCE [LARGE SCALE GENOMIC DNA]</scope>
    <source>
        <strain evidence="10">SP5</strain>
    </source>
</reference>